<dbReference type="EC" id="2.1.1.64" evidence="2"/>
<dbReference type="Gene3D" id="3.40.50.150">
    <property type="entry name" value="Vaccinia Virus protein VP39"/>
    <property type="match status" value="1"/>
</dbReference>
<accession>A0ABV8A5U2</accession>
<keyword evidence="2" id="KW-0489">Methyltransferase</keyword>
<reference evidence="3" key="1">
    <citation type="journal article" date="2019" name="Int. J. Syst. Evol. Microbiol.">
        <title>The Global Catalogue of Microorganisms (GCM) 10K type strain sequencing project: providing services to taxonomists for standard genome sequencing and annotation.</title>
        <authorList>
            <consortium name="The Broad Institute Genomics Platform"/>
            <consortium name="The Broad Institute Genome Sequencing Center for Infectious Disease"/>
            <person name="Wu L."/>
            <person name="Ma J."/>
        </authorList>
    </citation>
    <scope>NUCLEOTIDE SEQUENCE [LARGE SCALE GENOMIC DNA]</scope>
    <source>
        <strain evidence="3">CCTCC AB 2013263</strain>
    </source>
</reference>
<protein>
    <submittedName>
        <fullName evidence="2">Class I SAM-dependent methyltransferase</fullName>
        <ecNumber evidence="2">2.1.1.222</ecNumber>
        <ecNumber evidence="2">2.1.1.64</ecNumber>
    </submittedName>
</protein>
<feature type="domain" description="Methyltransferase" evidence="1">
    <location>
        <begin position="44"/>
        <end position="136"/>
    </location>
</feature>
<dbReference type="EC" id="2.1.1.222" evidence="2"/>
<organism evidence="2 3">
    <name type="scientific">Deinococcus antarcticus</name>
    <dbReference type="NCBI Taxonomy" id="1298767"/>
    <lineage>
        <taxon>Bacteria</taxon>
        <taxon>Thermotogati</taxon>
        <taxon>Deinococcota</taxon>
        <taxon>Deinococci</taxon>
        <taxon>Deinococcales</taxon>
        <taxon>Deinococcaceae</taxon>
        <taxon>Deinococcus</taxon>
    </lineage>
</organism>
<dbReference type="InterPro" id="IPR029063">
    <property type="entry name" value="SAM-dependent_MTases_sf"/>
</dbReference>
<keyword evidence="2" id="KW-0808">Transferase</keyword>
<dbReference type="Proteomes" id="UP001595748">
    <property type="component" value="Unassembled WGS sequence"/>
</dbReference>
<dbReference type="SUPFAM" id="SSF53335">
    <property type="entry name" value="S-adenosyl-L-methionine-dependent methyltransferases"/>
    <property type="match status" value="1"/>
</dbReference>
<dbReference type="GO" id="GO:0032259">
    <property type="term" value="P:methylation"/>
    <property type="evidence" value="ECO:0007669"/>
    <property type="project" value="UniProtKB-KW"/>
</dbReference>
<name>A0ABV8A5U2_9DEIO</name>
<evidence type="ECO:0000313" key="3">
    <source>
        <dbReference type="Proteomes" id="UP001595748"/>
    </source>
</evidence>
<dbReference type="InterPro" id="IPR041698">
    <property type="entry name" value="Methyltransf_25"/>
</dbReference>
<keyword evidence="3" id="KW-1185">Reference proteome</keyword>
<dbReference type="Pfam" id="PF13649">
    <property type="entry name" value="Methyltransf_25"/>
    <property type="match status" value="1"/>
</dbReference>
<sequence>MAHWATSFYDFQDSLIHCYSDPIHPFHHERAAEVRAGFGGKTLLELGSGGGQWAVAAALAGYDVTALEYREAGTAQAGKFAAEHGVSVRALTGDFYHADPGGPFDLVCYWDGFGIGTDDEQRALLGRVPGWLNPDGRALIEVYMPYYWAKHAGFTRQATNYTQTYGFDAGGCRFTDTYHAGNGSRTQSLRCYTPADLRLLLQGTGLTLLDSIPGGQYDTDTQTWHPRVSLAECMNWVAVLGREHSI</sequence>
<proteinExistence type="predicted"/>
<evidence type="ECO:0000313" key="2">
    <source>
        <dbReference type="EMBL" id="MFC3859857.1"/>
    </source>
</evidence>
<dbReference type="RefSeq" id="WP_380076018.1">
    <property type="nucleotide sequence ID" value="NZ_JBHRZF010000030.1"/>
</dbReference>
<evidence type="ECO:0000259" key="1">
    <source>
        <dbReference type="Pfam" id="PF13649"/>
    </source>
</evidence>
<gene>
    <name evidence="2" type="ORF">ACFOPQ_03645</name>
</gene>
<dbReference type="CDD" id="cd02440">
    <property type="entry name" value="AdoMet_MTases"/>
    <property type="match status" value="1"/>
</dbReference>
<dbReference type="EMBL" id="JBHRZF010000030">
    <property type="protein sequence ID" value="MFC3859857.1"/>
    <property type="molecule type" value="Genomic_DNA"/>
</dbReference>
<dbReference type="GO" id="GO:0102208">
    <property type="term" value="F:2-polyprenyl-6-hydroxyphenol methylase activity"/>
    <property type="evidence" value="ECO:0007669"/>
    <property type="project" value="UniProtKB-EC"/>
</dbReference>
<dbReference type="GO" id="GO:0061542">
    <property type="term" value="F:3-demethylubiquinol 3-O-methyltransferase activity"/>
    <property type="evidence" value="ECO:0007669"/>
    <property type="project" value="UniProtKB-EC"/>
</dbReference>
<comment type="caution">
    <text evidence="2">The sequence shown here is derived from an EMBL/GenBank/DDBJ whole genome shotgun (WGS) entry which is preliminary data.</text>
</comment>